<dbReference type="Proteomes" id="UP001596105">
    <property type="component" value="Unassembled WGS sequence"/>
</dbReference>
<dbReference type="Pfam" id="PF12867">
    <property type="entry name" value="DinB_2"/>
    <property type="match status" value="1"/>
</dbReference>
<evidence type="ECO:0000313" key="3">
    <source>
        <dbReference type="Proteomes" id="UP001596105"/>
    </source>
</evidence>
<protein>
    <submittedName>
        <fullName evidence="2">DinB family protein</fullName>
    </submittedName>
</protein>
<dbReference type="RefSeq" id="WP_209747170.1">
    <property type="nucleotide sequence ID" value="NZ_JBHSMH010000004.1"/>
</dbReference>
<dbReference type="Gene3D" id="1.20.120.450">
    <property type="entry name" value="dinb family like domain"/>
    <property type="match status" value="1"/>
</dbReference>
<name>A0ABW0LNI7_9BACL</name>
<reference evidence="3" key="1">
    <citation type="journal article" date="2019" name="Int. J. Syst. Evol. Microbiol.">
        <title>The Global Catalogue of Microorganisms (GCM) 10K type strain sequencing project: providing services to taxonomists for standard genome sequencing and annotation.</title>
        <authorList>
            <consortium name="The Broad Institute Genomics Platform"/>
            <consortium name="The Broad Institute Genome Sequencing Center for Infectious Disease"/>
            <person name="Wu L."/>
            <person name="Ma J."/>
        </authorList>
    </citation>
    <scope>NUCLEOTIDE SEQUENCE [LARGE SCALE GENOMIC DNA]</scope>
    <source>
        <strain evidence="3">CCUG 57113</strain>
    </source>
</reference>
<evidence type="ECO:0000259" key="1">
    <source>
        <dbReference type="Pfam" id="PF12867"/>
    </source>
</evidence>
<dbReference type="InterPro" id="IPR034660">
    <property type="entry name" value="DinB/YfiT-like"/>
</dbReference>
<gene>
    <name evidence="2" type="ORF">ACFPPD_01940</name>
</gene>
<comment type="caution">
    <text evidence="2">The sequence shown here is derived from an EMBL/GenBank/DDBJ whole genome shotgun (WGS) entry which is preliminary data.</text>
</comment>
<keyword evidence="3" id="KW-1185">Reference proteome</keyword>
<dbReference type="EMBL" id="JBHSMH010000004">
    <property type="protein sequence ID" value="MFC5467460.1"/>
    <property type="molecule type" value="Genomic_DNA"/>
</dbReference>
<evidence type="ECO:0000313" key="2">
    <source>
        <dbReference type="EMBL" id="MFC5467460.1"/>
    </source>
</evidence>
<organism evidence="2 3">
    <name type="scientific">Cohnella suwonensis</name>
    <dbReference type="NCBI Taxonomy" id="696072"/>
    <lineage>
        <taxon>Bacteria</taxon>
        <taxon>Bacillati</taxon>
        <taxon>Bacillota</taxon>
        <taxon>Bacilli</taxon>
        <taxon>Bacillales</taxon>
        <taxon>Paenibacillaceae</taxon>
        <taxon>Cohnella</taxon>
    </lineage>
</organism>
<proteinExistence type="predicted"/>
<dbReference type="InterPro" id="IPR024775">
    <property type="entry name" value="DinB-like"/>
</dbReference>
<sequence>MFKQLEFARSQTLKQLEGVAEDDADRVPQLFRNSIRWNAGHIYVVTERFAFQYIGLSLQLPEGFKERFERDTSPLTVSPDVPGSVPTLRELESLLKDQPARIAAALGARLNEPLALPFTTSAGLLLETPAQCLSFNLYHEGMHVNAIKNYKRLLLS</sequence>
<feature type="domain" description="DinB-like" evidence="1">
    <location>
        <begin position="4"/>
        <end position="146"/>
    </location>
</feature>
<dbReference type="SUPFAM" id="SSF109854">
    <property type="entry name" value="DinB/YfiT-like putative metalloenzymes"/>
    <property type="match status" value="1"/>
</dbReference>
<accession>A0ABW0LNI7</accession>